<dbReference type="SUPFAM" id="SSF55545">
    <property type="entry name" value="beta-N-acetylhexosaminidase-like domain"/>
    <property type="match status" value="1"/>
</dbReference>
<protein>
    <recommendedName>
        <fullName evidence="3">beta-N-acetylhexosaminidase</fullName>
        <ecNumber evidence="3">3.2.1.52</ecNumber>
    </recommendedName>
</protein>
<dbReference type="PANTHER" id="PTHR22600:SF57">
    <property type="entry name" value="BETA-N-ACETYLHEXOSAMINIDASE"/>
    <property type="match status" value="1"/>
</dbReference>
<sequence>MSRYLAFFVALFLSITTSWAEALLPRVKRDIPHRGVSPFRSGQVRLTTTRFESELLSLLAELGLEVHPNAKHRISVELQTDIEGLPQGNEEAYKLSITSDHISLSAYTETGVYRGLQTLRQLYERGEWRARVILDWPAFSWRGFMMDVGRTYIPLEELKQEIDLLARFKVNVFHWHLTENEAWRLESKFYPKLNDRTSMTRMAGRYYTQREARELVQYCKARRVLLIPEIDMPGHSAAFERALGYGMQTERGKQTLKALIKEACEVFDVPYLHIGTDEVQFTDRAFVPEMVAYVRSLGKKVISWAPGWHYQPGEVDMLQLWSSRGKAIKGIPALDCRYYYLNHYDLFSDIGRLYNGWIYGEDKGSADLYGALLAVWTDRDTQSVWQIVRENQLYPAMLALAERSWVGGGRGDFTSREVMTSDPKSPAYEDFKDFETRMLHYRKAFPPKLFPYVPQTDARWIISAPFPNGGELSRVFPPEQAIGTIAPPKSLPSYTYEGKAYPSQLVAGSGFYLRHVWGDLCAGLLERPETDYTCYAMAWVNSPKEQKVGLLFETQNYSRSEKDLPPPLGAWDYRGSMVWVNGTPIKPPVWTNSHTIPSLTTALGNENACSRPPIPITLRKGWNQLFIKLPIGAFTTREVRLVKWMFTAALVSLDGTEAADVRYLDL</sequence>
<dbReference type="eggNOG" id="COG3525">
    <property type="taxonomic scope" value="Bacteria"/>
</dbReference>
<dbReference type="InterPro" id="IPR015883">
    <property type="entry name" value="Glyco_hydro_20_cat"/>
</dbReference>
<dbReference type="EC" id="3.2.1.52" evidence="3"/>
<dbReference type="InterPro" id="IPR029018">
    <property type="entry name" value="Hex-like_dom2"/>
</dbReference>
<dbReference type="InterPro" id="IPR025705">
    <property type="entry name" value="Beta_hexosaminidase_sua/sub"/>
</dbReference>
<comment type="caution">
    <text evidence="8">The sequence shown here is derived from an EMBL/GenBank/DDBJ whole genome shotgun (WGS) entry which is preliminary data.</text>
</comment>
<feature type="domain" description="Glycoside hydrolase family 20 catalytic" evidence="6">
    <location>
        <begin position="139"/>
        <end position="296"/>
    </location>
</feature>
<dbReference type="GO" id="GO:0030203">
    <property type="term" value="P:glycosaminoglycan metabolic process"/>
    <property type="evidence" value="ECO:0007669"/>
    <property type="project" value="TreeGrafter"/>
</dbReference>
<evidence type="ECO:0000256" key="1">
    <source>
        <dbReference type="ARBA" id="ARBA00001231"/>
    </source>
</evidence>
<evidence type="ECO:0000256" key="5">
    <source>
        <dbReference type="ARBA" id="ARBA00023295"/>
    </source>
</evidence>
<evidence type="ECO:0000256" key="3">
    <source>
        <dbReference type="ARBA" id="ARBA00012663"/>
    </source>
</evidence>
<accession>L1NCF6</accession>
<dbReference type="EMBL" id="AMEQ01000035">
    <property type="protein sequence ID" value="EKY00872.1"/>
    <property type="molecule type" value="Genomic_DNA"/>
</dbReference>
<dbReference type="HOGENOM" id="CLU_013588_0_0_10"/>
<evidence type="ECO:0000256" key="2">
    <source>
        <dbReference type="ARBA" id="ARBA00006285"/>
    </source>
</evidence>
<dbReference type="Proteomes" id="UP000010408">
    <property type="component" value="Unassembled WGS sequence"/>
</dbReference>
<dbReference type="GO" id="GO:0005975">
    <property type="term" value="P:carbohydrate metabolic process"/>
    <property type="evidence" value="ECO:0007669"/>
    <property type="project" value="InterPro"/>
</dbReference>
<reference evidence="8 9" key="1">
    <citation type="submission" date="2012-05" db="EMBL/GenBank/DDBJ databases">
        <authorList>
            <person name="Weinstock G."/>
            <person name="Sodergren E."/>
            <person name="Lobos E.A."/>
            <person name="Fulton L."/>
            <person name="Fulton R."/>
            <person name="Courtney L."/>
            <person name="Fronick C."/>
            <person name="O'Laughlin M."/>
            <person name="Godfrey J."/>
            <person name="Wilson R.M."/>
            <person name="Miner T."/>
            <person name="Farmer C."/>
            <person name="Delehaunty K."/>
            <person name="Cordes M."/>
            <person name="Minx P."/>
            <person name="Tomlinson C."/>
            <person name="Chen J."/>
            <person name="Wollam A."/>
            <person name="Pepin K.H."/>
            <person name="Bhonagiri V."/>
            <person name="Zhang X."/>
            <person name="Suruliraj S."/>
            <person name="Warren W."/>
            <person name="Mitreva M."/>
            <person name="Mardis E.R."/>
            <person name="Wilson R.K."/>
        </authorList>
    </citation>
    <scope>NUCLEOTIDE SEQUENCE [LARGE SCALE GENOMIC DNA]</scope>
    <source>
        <strain evidence="8 9">F0037</strain>
    </source>
</reference>
<evidence type="ECO:0000313" key="8">
    <source>
        <dbReference type="EMBL" id="EKY00872.1"/>
    </source>
</evidence>
<dbReference type="InterPro" id="IPR017853">
    <property type="entry name" value="GH"/>
</dbReference>
<dbReference type="AlphaFoldDB" id="L1NCF6"/>
<comment type="catalytic activity">
    <reaction evidence="1">
        <text>Hydrolysis of terminal non-reducing N-acetyl-D-hexosamine residues in N-acetyl-beta-D-hexosaminides.</text>
        <dbReference type="EC" id="3.2.1.52"/>
    </reaction>
</comment>
<evidence type="ECO:0000259" key="7">
    <source>
        <dbReference type="Pfam" id="PF02838"/>
    </source>
</evidence>
<dbReference type="Gene3D" id="3.30.379.10">
    <property type="entry name" value="Chitobiase/beta-hexosaminidase domain 2-like"/>
    <property type="match status" value="1"/>
</dbReference>
<dbReference type="STRING" id="1127696.HMPREF9134_01219"/>
<dbReference type="SUPFAM" id="SSF51445">
    <property type="entry name" value="(Trans)glycosidases"/>
    <property type="match status" value="1"/>
</dbReference>
<name>L1NCF6_9PORP</name>
<evidence type="ECO:0000313" key="9">
    <source>
        <dbReference type="Proteomes" id="UP000010408"/>
    </source>
</evidence>
<dbReference type="InterPro" id="IPR015882">
    <property type="entry name" value="HEX_bac_N"/>
</dbReference>
<feature type="domain" description="Beta-hexosaminidase bacterial type N-terminal" evidence="7">
    <location>
        <begin position="53"/>
        <end position="133"/>
    </location>
</feature>
<keyword evidence="4 8" id="KW-0378">Hydrolase</keyword>
<dbReference type="Pfam" id="PF00728">
    <property type="entry name" value="Glyco_hydro_20"/>
    <property type="match status" value="1"/>
</dbReference>
<dbReference type="GO" id="GO:0004563">
    <property type="term" value="F:beta-N-acetylhexosaminidase activity"/>
    <property type="evidence" value="ECO:0007669"/>
    <property type="project" value="UniProtKB-EC"/>
</dbReference>
<gene>
    <name evidence="8" type="ORF">HMPREF9134_01219</name>
</gene>
<proteinExistence type="inferred from homology"/>
<organism evidence="8 9">
    <name type="scientific">Porphyromonas catoniae F0037</name>
    <dbReference type="NCBI Taxonomy" id="1127696"/>
    <lineage>
        <taxon>Bacteria</taxon>
        <taxon>Pseudomonadati</taxon>
        <taxon>Bacteroidota</taxon>
        <taxon>Bacteroidia</taxon>
        <taxon>Bacteroidales</taxon>
        <taxon>Porphyromonadaceae</taxon>
        <taxon>Porphyromonas</taxon>
    </lineage>
</organism>
<dbReference type="GO" id="GO:0016020">
    <property type="term" value="C:membrane"/>
    <property type="evidence" value="ECO:0007669"/>
    <property type="project" value="TreeGrafter"/>
</dbReference>
<dbReference type="Pfam" id="PF02838">
    <property type="entry name" value="Glyco_hydro_20b"/>
    <property type="match status" value="1"/>
</dbReference>
<evidence type="ECO:0000256" key="4">
    <source>
        <dbReference type="ARBA" id="ARBA00022801"/>
    </source>
</evidence>
<dbReference type="PANTHER" id="PTHR22600">
    <property type="entry name" value="BETA-HEXOSAMINIDASE"/>
    <property type="match status" value="1"/>
</dbReference>
<dbReference type="RefSeq" id="WP_005467274.1">
    <property type="nucleotide sequence ID" value="NZ_KB291031.1"/>
</dbReference>
<dbReference type="PATRIC" id="fig|1127696.3.peg.1096"/>
<keyword evidence="5" id="KW-0326">Glycosidase</keyword>
<dbReference type="PRINTS" id="PR00738">
    <property type="entry name" value="GLHYDRLASE20"/>
</dbReference>
<evidence type="ECO:0000259" key="6">
    <source>
        <dbReference type="Pfam" id="PF00728"/>
    </source>
</evidence>
<comment type="similarity">
    <text evidence="2">Belongs to the glycosyl hydrolase 20 family.</text>
</comment>
<dbReference type="Gene3D" id="3.20.20.80">
    <property type="entry name" value="Glycosidases"/>
    <property type="match status" value="1"/>
</dbReference>